<sequence>MAIRIINDTHLTYPFDKITSIRICVKCFICLHGSCNLTCKFFSYSIINRYGSNLKATEPLKNSTLT</sequence>
<dbReference type="AlphaFoldDB" id="A0A2G5CNN7"/>
<accession>A0A2G5CNN7</accession>
<proteinExistence type="predicted"/>
<dbReference type="EMBL" id="KZ305060">
    <property type="protein sequence ID" value="PIA32790.1"/>
    <property type="molecule type" value="Genomic_DNA"/>
</dbReference>
<evidence type="ECO:0000313" key="2">
    <source>
        <dbReference type="Proteomes" id="UP000230069"/>
    </source>
</evidence>
<dbReference type="Proteomes" id="UP000230069">
    <property type="component" value="Unassembled WGS sequence"/>
</dbReference>
<keyword evidence="2" id="KW-1185">Reference proteome</keyword>
<gene>
    <name evidence="1" type="ORF">AQUCO_04300017v1</name>
</gene>
<organism evidence="1 2">
    <name type="scientific">Aquilegia coerulea</name>
    <name type="common">Rocky mountain columbine</name>
    <dbReference type="NCBI Taxonomy" id="218851"/>
    <lineage>
        <taxon>Eukaryota</taxon>
        <taxon>Viridiplantae</taxon>
        <taxon>Streptophyta</taxon>
        <taxon>Embryophyta</taxon>
        <taxon>Tracheophyta</taxon>
        <taxon>Spermatophyta</taxon>
        <taxon>Magnoliopsida</taxon>
        <taxon>Ranunculales</taxon>
        <taxon>Ranunculaceae</taxon>
        <taxon>Thalictroideae</taxon>
        <taxon>Aquilegia</taxon>
    </lineage>
</organism>
<protein>
    <submittedName>
        <fullName evidence="1">Uncharacterized protein</fullName>
    </submittedName>
</protein>
<dbReference type="InParanoid" id="A0A2G5CNN7"/>
<evidence type="ECO:0000313" key="1">
    <source>
        <dbReference type="EMBL" id="PIA32790.1"/>
    </source>
</evidence>
<name>A0A2G5CNN7_AQUCA</name>
<reference evidence="1 2" key="1">
    <citation type="submission" date="2017-09" db="EMBL/GenBank/DDBJ databases">
        <title>WGS assembly of Aquilegia coerulea Goldsmith.</title>
        <authorList>
            <person name="Hodges S."/>
            <person name="Kramer E."/>
            <person name="Nordborg M."/>
            <person name="Tomkins J."/>
            <person name="Borevitz J."/>
            <person name="Derieg N."/>
            <person name="Yan J."/>
            <person name="Mihaltcheva S."/>
            <person name="Hayes R.D."/>
            <person name="Rokhsar D."/>
        </authorList>
    </citation>
    <scope>NUCLEOTIDE SEQUENCE [LARGE SCALE GENOMIC DNA]</scope>
    <source>
        <strain evidence="2">cv. Goldsmith</strain>
    </source>
</reference>